<name>A0A368LQB9_9VIBR</name>
<keyword evidence="3" id="KW-1185">Reference proteome</keyword>
<feature type="domain" description="Mannosyl-glycoprotein endo-beta-N-acetylglucosamidase-like" evidence="1">
    <location>
        <begin position="120"/>
        <end position="250"/>
    </location>
</feature>
<dbReference type="PANTHER" id="PTHR40572:SF1">
    <property type="entry name" value="PROTEIN BAX"/>
    <property type="match status" value="1"/>
</dbReference>
<dbReference type="Pfam" id="PF01832">
    <property type="entry name" value="Glucosaminidase"/>
    <property type="match status" value="1"/>
</dbReference>
<dbReference type="EMBL" id="QPGL01000001">
    <property type="protein sequence ID" value="RCS74015.1"/>
    <property type="molecule type" value="Genomic_DNA"/>
</dbReference>
<proteinExistence type="predicted"/>
<accession>A0A368LQB9</accession>
<dbReference type="RefSeq" id="WP_086958532.1">
    <property type="nucleotide sequence ID" value="NZ_FUKS01000006.1"/>
</dbReference>
<dbReference type="PANTHER" id="PTHR40572">
    <property type="entry name" value="PROTEIN BAX"/>
    <property type="match status" value="1"/>
</dbReference>
<evidence type="ECO:0000313" key="2">
    <source>
        <dbReference type="EMBL" id="RCS74015.1"/>
    </source>
</evidence>
<evidence type="ECO:0000313" key="3">
    <source>
        <dbReference type="Proteomes" id="UP000252479"/>
    </source>
</evidence>
<dbReference type="AlphaFoldDB" id="A0A368LQB9"/>
<dbReference type="Proteomes" id="UP000252479">
    <property type="component" value="Unassembled WGS sequence"/>
</dbReference>
<dbReference type="GO" id="GO:0004040">
    <property type="term" value="F:amidase activity"/>
    <property type="evidence" value="ECO:0007669"/>
    <property type="project" value="InterPro"/>
</dbReference>
<dbReference type="GeneID" id="303188515"/>
<dbReference type="InterPro" id="IPR053195">
    <property type="entry name" value="Bax-like"/>
</dbReference>
<organism evidence="2 3">
    <name type="scientific">Vibrio casei</name>
    <dbReference type="NCBI Taxonomy" id="673372"/>
    <lineage>
        <taxon>Bacteria</taxon>
        <taxon>Pseudomonadati</taxon>
        <taxon>Pseudomonadota</taxon>
        <taxon>Gammaproteobacteria</taxon>
        <taxon>Vibrionales</taxon>
        <taxon>Vibrionaceae</taxon>
        <taxon>Vibrio</taxon>
    </lineage>
</organism>
<dbReference type="Gene3D" id="1.10.530.10">
    <property type="match status" value="1"/>
</dbReference>
<evidence type="ECO:0000259" key="1">
    <source>
        <dbReference type="Pfam" id="PF01832"/>
    </source>
</evidence>
<gene>
    <name evidence="2" type="ORF">CIK83_06260</name>
</gene>
<dbReference type="InterPro" id="IPR002901">
    <property type="entry name" value="MGlyc_endo_b_GlcNAc-like_dom"/>
</dbReference>
<protein>
    <submittedName>
        <fullName evidence="2">Glucosaminidase</fullName>
    </submittedName>
</protein>
<sequence length="257" mass="29443">MKKFIIVSVVLVFWTFYYVQNHMVKEPQPEKKEMTQKVDAVDLNTKKEKFFAALWPGMQKENKRVESERTQLLEMKTLLSDKKTIDGKQLNIALRLSNAYNYALPESGVDDAWLNEMLLRVDVLPPSLVLTQAANESAWGTSRFAKEGNNFFGQWCYSEGCGLVPLQRVEGATHEVAKFDSPQESIHAYFMNVNRNAAYEKLRKIRAKLTEEGKNLKSEDAAIALTNGLLGYSERGQDYVDDLQSMIQHNSDYWVTQ</sequence>
<comment type="caution">
    <text evidence="2">The sequence shown here is derived from an EMBL/GenBank/DDBJ whole genome shotgun (WGS) entry which is preliminary data.</text>
</comment>
<reference evidence="2 3" key="1">
    <citation type="journal article" date="2017" name="Elife">
        <title>Extensive horizontal gene transfer in cheese-associated bacteria.</title>
        <authorList>
            <person name="Bonham K.S."/>
            <person name="Wolfe B.E."/>
            <person name="Dutton R.J."/>
        </authorList>
    </citation>
    <scope>NUCLEOTIDE SEQUENCE [LARGE SCALE GENOMIC DNA]</scope>
    <source>
        <strain evidence="2 3">JB196</strain>
    </source>
</reference>